<evidence type="ECO:0000313" key="3">
    <source>
        <dbReference type="Ensembl" id="ENSAPLP00000023643.1"/>
    </source>
</evidence>
<evidence type="ECO:0000256" key="1">
    <source>
        <dbReference type="SAM" id="Phobius"/>
    </source>
</evidence>
<dbReference type="Proteomes" id="UP000016666">
    <property type="component" value="Chromosome 28"/>
</dbReference>
<dbReference type="PANTHER" id="PTHR28556">
    <property type="entry name" value="TRANSMEMBRANE PROTEIN 106B"/>
    <property type="match status" value="1"/>
</dbReference>
<dbReference type="AlphaFoldDB" id="A0A493TD96"/>
<feature type="transmembrane region" description="Helical" evidence="1">
    <location>
        <begin position="39"/>
        <end position="64"/>
    </location>
</feature>
<organism evidence="3 4">
    <name type="scientific">Anas platyrhynchos platyrhynchos</name>
    <name type="common">Northern mallard</name>
    <dbReference type="NCBI Taxonomy" id="8840"/>
    <lineage>
        <taxon>Eukaryota</taxon>
        <taxon>Metazoa</taxon>
        <taxon>Chordata</taxon>
        <taxon>Craniata</taxon>
        <taxon>Vertebrata</taxon>
        <taxon>Euteleostomi</taxon>
        <taxon>Archelosauria</taxon>
        <taxon>Archosauria</taxon>
        <taxon>Dinosauria</taxon>
        <taxon>Saurischia</taxon>
        <taxon>Theropoda</taxon>
        <taxon>Coelurosauria</taxon>
        <taxon>Aves</taxon>
        <taxon>Neognathae</taxon>
        <taxon>Galloanserae</taxon>
        <taxon>Anseriformes</taxon>
        <taxon>Anatidae</taxon>
        <taxon>Anatinae</taxon>
        <taxon>Anas</taxon>
    </lineage>
</organism>
<evidence type="ECO:0000259" key="2">
    <source>
        <dbReference type="Pfam" id="PF07092"/>
    </source>
</evidence>
<keyword evidence="1" id="KW-1133">Transmembrane helix</keyword>
<feature type="domain" description="Transmembrane protein 106 C-terminal" evidence="2">
    <location>
        <begin position="49"/>
        <end position="123"/>
    </location>
</feature>
<sequence>MAFLRSFWTEFLIIFLHTVNNCIELGLKCSLRHLTTVQLWLFLVFQLYANVTLVLVSCSLQIYYMVASIISDDNTYNICTWTKVRVHNVLLHLQGTLTCTYLCHSEQVAFEDYQYVDCRGNATLPHALYHRPP</sequence>
<reference evidence="3" key="3">
    <citation type="submission" date="2025-09" db="UniProtKB">
        <authorList>
            <consortium name="Ensembl"/>
        </authorList>
    </citation>
    <scope>IDENTIFICATION</scope>
</reference>
<dbReference type="Pfam" id="PF07092">
    <property type="entry name" value="TMEM106"/>
    <property type="match status" value="1"/>
</dbReference>
<keyword evidence="4" id="KW-1185">Reference proteome</keyword>
<dbReference type="InterPro" id="IPR009790">
    <property type="entry name" value="TMEM106"/>
</dbReference>
<dbReference type="Ensembl" id="ENSAPLT00000017811.1">
    <property type="protein sequence ID" value="ENSAPLP00000023643.1"/>
    <property type="gene ID" value="ENSAPLG00000019572.1"/>
</dbReference>
<name>A0A493TD96_ANAPP</name>
<reference evidence="3" key="2">
    <citation type="submission" date="2025-08" db="UniProtKB">
        <authorList>
            <consortium name="Ensembl"/>
        </authorList>
    </citation>
    <scope>IDENTIFICATION</scope>
</reference>
<protein>
    <recommendedName>
        <fullName evidence="2">Transmembrane protein 106 C-terminal domain-containing protein</fullName>
    </recommendedName>
</protein>
<keyword evidence="1" id="KW-0812">Transmembrane</keyword>
<evidence type="ECO:0000313" key="4">
    <source>
        <dbReference type="Proteomes" id="UP000016666"/>
    </source>
</evidence>
<proteinExistence type="predicted"/>
<keyword evidence="1" id="KW-0472">Membrane</keyword>
<dbReference type="InterPro" id="IPR048509">
    <property type="entry name" value="TMEM106_C"/>
</dbReference>
<dbReference type="PANTHER" id="PTHR28556:SF3">
    <property type="entry name" value="TRANSMEMBRANE PROTEIN 106A"/>
    <property type="match status" value="1"/>
</dbReference>
<accession>A0A493TD96</accession>
<reference evidence="3 4" key="1">
    <citation type="submission" date="2017-10" db="EMBL/GenBank/DDBJ databases">
        <title>A new Pekin duck reference genome.</title>
        <authorList>
            <person name="Hou Z.-C."/>
            <person name="Zhou Z.-K."/>
            <person name="Zhu F."/>
            <person name="Hou S.-S."/>
        </authorList>
    </citation>
    <scope>NUCLEOTIDE SEQUENCE [LARGE SCALE GENOMIC DNA]</scope>
</reference>